<evidence type="ECO:0000256" key="4">
    <source>
        <dbReference type="ARBA" id="ARBA00022840"/>
    </source>
</evidence>
<evidence type="ECO:0000259" key="6">
    <source>
        <dbReference type="PROSITE" id="PS51192"/>
    </source>
</evidence>
<dbReference type="InterPro" id="IPR014001">
    <property type="entry name" value="Helicase_ATP-bd"/>
</dbReference>
<dbReference type="SUPFAM" id="SSF52540">
    <property type="entry name" value="P-loop containing nucleoside triphosphate hydrolases"/>
    <property type="match status" value="1"/>
</dbReference>
<dbReference type="PROSITE" id="PS51194">
    <property type="entry name" value="HELICASE_CTER"/>
    <property type="match status" value="1"/>
</dbReference>
<feature type="region of interest" description="Disordered" evidence="5">
    <location>
        <begin position="791"/>
        <end position="827"/>
    </location>
</feature>
<dbReference type="SMART" id="SM00847">
    <property type="entry name" value="HA2"/>
    <property type="match status" value="1"/>
</dbReference>
<dbReference type="KEGG" id="fmr:Fuma_01603"/>
<dbReference type="SMART" id="SM00487">
    <property type="entry name" value="DEXDc"/>
    <property type="match status" value="1"/>
</dbReference>
<evidence type="ECO:0000256" key="3">
    <source>
        <dbReference type="ARBA" id="ARBA00022806"/>
    </source>
</evidence>
<keyword evidence="1" id="KW-0547">Nucleotide-binding</keyword>
<dbReference type="OrthoDB" id="9808833at2"/>
<dbReference type="InterPro" id="IPR027417">
    <property type="entry name" value="P-loop_NTPase"/>
</dbReference>
<dbReference type="InterPro" id="IPR011709">
    <property type="entry name" value="DEAD-box_helicase_OB_fold"/>
</dbReference>
<dbReference type="InterPro" id="IPR010222">
    <property type="entry name" value="RNA_helicase_HrpA"/>
</dbReference>
<dbReference type="SMART" id="SM00382">
    <property type="entry name" value="AAA"/>
    <property type="match status" value="1"/>
</dbReference>
<name>A0A1P8WD78_9PLAN</name>
<proteinExistence type="predicted"/>
<dbReference type="InterPro" id="IPR003593">
    <property type="entry name" value="AAA+_ATPase"/>
</dbReference>
<dbReference type="PROSITE" id="PS51192">
    <property type="entry name" value="HELICASE_ATP_BIND_1"/>
    <property type="match status" value="1"/>
</dbReference>
<dbReference type="PANTHER" id="PTHR18934:SF99">
    <property type="entry name" value="ATP-DEPENDENT RNA HELICASE DHX37-RELATED"/>
    <property type="match status" value="1"/>
</dbReference>
<evidence type="ECO:0000313" key="8">
    <source>
        <dbReference type="EMBL" id="APZ92002.1"/>
    </source>
</evidence>
<dbReference type="Gene3D" id="1.20.120.1080">
    <property type="match status" value="1"/>
</dbReference>
<keyword evidence="3 8" id="KW-0347">Helicase</keyword>
<evidence type="ECO:0000256" key="5">
    <source>
        <dbReference type="SAM" id="MobiDB-lite"/>
    </source>
</evidence>
<evidence type="ECO:0000259" key="7">
    <source>
        <dbReference type="PROSITE" id="PS51194"/>
    </source>
</evidence>
<keyword evidence="4" id="KW-0067">ATP-binding</keyword>
<dbReference type="Pfam" id="PF11898">
    <property type="entry name" value="DUF3418"/>
    <property type="match status" value="2"/>
</dbReference>
<dbReference type="Pfam" id="PF07717">
    <property type="entry name" value="OB_NTP_bind"/>
    <property type="match status" value="1"/>
</dbReference>
<dbReference type="InterPro" id="IPR007502">
    <property type="entry name" value="Helicase-assoc_dom"/>
</dbReference>
<dbReference type="GO" id="GO:0005524">
    <property type="term" value="F:ATP binding"/>
    <property type="evidence" value="ECO:0007669"/>
    <property type="project" value="UniProtKB-KW"/>
</dbReference>
<gene>
    <name evidence="8" type="primary">hrpB</name>
    <name evidence="8" type="ORF">Fuma_01603</name>
</gene>
<evidence type="ECO:0000313" key="9">
    <source>
        <dbReference type="Proteomes" id="UP000187735"/>
    </source>
</evidence>
<dbReference type="CDD" id="cd18791">
    <property type="entry name" value="SF2_C_RHA"/>
    <property type="match status" value="1"/>
</dbReference>
<feature type="domain" description="Helicase C-terminal" evidence="7">
    <location>
        <begin position="283"/>
        <end position="456"/>
    </location>
</feature>
<accession>A0A1P8WD78</accession>
<dbReference type="InterPro" id="IPR001650">
    <property type="entry name" value="Helicase_C-like"/>
</dbReference>
<dbReference type="Pfam" id="PF21010">
    <property type="entry name" value="HA2_C"/>
    <property type="match status" value="1"/>
</dbReference>
<dbReference type="InterPro" id="IPR024590">
    <property type="entry name" value="HrpA_C"/>
</dbReference>
<organism evidence="8 9">
    <name type="scientific">Fuerstiella marisgermanici</name>
    <dbReference type="NCBI Taxonomy" id="1891926"/>
    <lineage>
        <taxon>Bacteria</taxon>
        <taxon>Pseudomonadati</taxon>
        <taxon>Planctomycetota</taxon>
        <taxon>Planctomycetia</taxon>
        <taxon>Planctomycetales</taxon>
        <taxon>Planctomycetaceae</taxon>
        <taxon>Fuerstiella</taxon>
    </lineage>
</organism>
<dbReference type="STRING" id="1891926.Fuma_01603"/>
<dbReference type="EC" id="3.6.4.13" evidence="8"/>
<keyword evidence="9" id="KW-1185">Reference proteome</keyword>
<dbReference type="GO" id="GO:0003724">
    <property type="term" value="F:RNA helicase activity"/>
    <property type="evidence" value="ECO:0007669"/>
    <property type="project" value="UniProtKB-EC"/>
</dbReference>
<dbReference type="Pfam" id="PF00270">
    <property type="entry name" value="DEAD"/>
    <property type="match status" value="1"/>
</dbReference>
<feature type="compositionally biased region" description="Polar residues" evidence="5">
    <location>
        <begin position="800"/>
        <end position="822"/>
    </location>
</feature>
<dbReference type="FunFam" id="1.20.120.1080:FF:000005">
    <property type="entry name" value="ATP-dependent helicase HrpA"/>
    <property type="match status" value="1"/>
</dbReference>
<dbReference type="RefSeq" id="WP_077023671.1">
    <property type="nucleotide sequence ID" value="NZ_CP017641.1"/>
</dbReference>
<dbReference type="PANTHER" id="PTHR18934">
    <property type="entry name" value="ATP-DEPENDENT RNA HELICASE"/>
    <property type="match status" value="1"/>
</dbReference>
<dbReference type="InterPro" id="IPR048333">
    <property type="entry name" value="HA2_WH"/>
</dbReference>
<dbReference type="Pfam" id="PF00271">
    <property type="entry name" value="Helicase_C"/>
    <property type="match status" value="1"/>
</dbReference>
<evidence type="ECO:0000256" key="2">
    <source>
        <dbReference type="ARBA" id="ARBA00022801"/>
    </source>
</evidence>
<dbReference type="GO" id="GO:0003723">
    <property type="term" value="F:RNA binding"/>
    <property type="evidence" value="ECO:0007669"/>
    <property type="project" value="TreeGrafter"/>
</dbReference>
<dbReference type="InterPro" id="IPR011545">
    <property type="entry name" value="DEAD/DEAH_box_helicase_dom"/>
</dbReference>
<dbReference type="EMBL" id="CP017641">
    <property type="protein sequence ID" value="APZ92002.1"/>
    <property type="molecule type" value="Genomic_DNA"/>
</dbReference>
<dbReference type="Pfam" id="PF04408">
    <property type="entry name" value="WHD_HA2"/>
    <property type="match status" value="1"/>
</dbReference>
<dbReference type="Proteomes" id="UP000187735">
    <property type="component" value="Chromosome"/>
</dbReference>
<dbReference type="GO" id="GO:0016787">
    <property type="term" value="F:hydrolase activity"/>
    <property type="evidence" value="ECO:0007669"/>
    <property type="project" value="UniProtKB-KW"/>
</dbReference>
<protein>
    <submittedName>
        <fullName evidence="8">ATP-dependent RNA helicase HrpB</fullName>
        <ecNumber evidence="8">3.6.4.13</ecNumber>
    </submittedName>
</protein>
<keyword evidence="2 8" id="KW-0378">Hydrolase</keyword>
<sequence>MEFDAKALQTQISTAMRADQFSLRRLLRSITNAKNAGKPFDRNLKRLNDQLQRSTQRFAARSASVPKIDWPEDLPVVARRDEIADAIRQHQVVVVCGETGSGKSTQLPKIALELGRGIGGVIGHTQPRRIAARSIATRLAEELKCEVGKQVGYRIRFNDASGPNTLIRLMTDGVMLAETQSDRFLDQYDTIIVDEAHERSLNIDFLLGYLKRLLPKRKDLRLIITSATIDAERFAEHFGQDGTPAPVVVVEGRTYPVDIRYRPLDQNNADEEGGSQDRDWRDGIVDAIDEVAANDSGHLLVFLPTERDIREADKLLNGRKYSGDTSKHPTQVVPLYGRLSMADQTKVFQPYQHRRIVLATNVAESSLTVPGIRYVIDTGTARISRYSARSRMQRLPIEAVSQASANQRAGRCGRVGPGICIRLYDEEDFNGREAFTAPEIQRTNLAAVILRTMNLKLGRLDEFPFLDPPRPTTVREGYKTLEELGAITGRGTDDYVLTEIGRHMARLPVDPRISRMVLAAIEEHAAPEVMIIAAALETQDPRERPIEKQQAADEAHAQFKNAESDFLTLLAIWDTWHERKKKLSGSQLRKWCKQNFLSWMRMREWIDVHRQLRDLLKESGDKQLEKAAVLNPFKDRKNDYAAIHRSLMTGLLANLAFKSADREYTGAGGNKLQVWPGSGLARKPPKWFVAAELVETSQRFARTLATIQPEWIEPLADHLVKREHSEPHWDSKAGNVMCFEKVSLWGLPIVPRRKTSFAKVDAAKSRELLIQFGLVELALLYGKTEEERDSEFAEEERTLLSGSRSRLTPGRSTLPNPSSSAFRSGPVKPKTGWGRDFPFLSHNVGVLEQVKELQARTRQHDLLPTEDALFEFYDKQIPHDVADRNRLRQWYRRTVKSQPALLQFDINTFTSESERQEGSAEFPPSMKMGTMDLPLSYQLDPGRNADGVTVTVPCEGLAQLDQNRLTWLVPGLLSQKVTELIRSLPKDLRRKFVPAPDTAREVLEKLQFAKGNLLSAVATQLTRIAGEPVRPEDFALSNLPDHLRANIRLIDNNKAVVAESRDPDQLRATLQTKTNNAFQKSQPSPEELQWQRKGFKAWDFADIPVSISITRAGMKMKSFPAIRDDGESVGLTLCQSAVEAQAVLRKGLRRMFLLTDRERIQRQVKHLPELQKIQSMAKCIPGLDVVLQLQLLMVERAYLSPTDLPRTKAQFDDFVVQGRKRLGVVVQEFVQLIPALFRQHQVTTRILADAMGSGWDHLVHQMERQLAELFHSKFLQDTPWPWLIQFTRYMTGIRMRLDRLNSGGIRNEDLRLREFAPYADRFLIRRAEMQKQQRNDPMLDHYGWMLEEFRLTVFAQKLGTAIKVSGKLLDEQWERVG</sequence>
<dbReference type="NCBIfam" id="TIGR01967">
    <property type="entry name" value="DEAH_box_HrpA"/>
    <property type="match status" value="1"/>
</dbReference>
<reference evidence="8 9" key="1">
    <citation type="journal article" date="2016" name="Front. Microbiol.">
        <title>Fuerstia marisgermanicae gen. nov., sp. nov., an Unusual Member of the Phylum Planctomycetes from the German Wadden Sea.</title>
        <authorList>
            <person name="Kohn T."/>
            <person name="Heuer A."/>
            <person name="Jogler M."/>
            <person name="Vollmers J."/>
            <person name="Boedeker C."/>
            <person name="Bunk B."/>
            <person name="Rast P."/>
            <person name="Borchert D."/>
            <person name="Glockner I."/>
            <person name="Freese H.M."/>
            <person name="Klenk H.P."/>
            <person name="Overmann J."/>
            <person name="Kaster A.K."/>
            <person name="Rohde M."/>
            <person name="Wiegand S."/>
            <person name="Jogler C."/>
        </authorList>
    </citation>
    <scope>NUCLEOTIDE SEQUENCE [LARGE SCALE GENOMIC DNA]</scope>
    <source>
        <strain evidence="8 9">NH11</strain>
    </source>
</reference>
<dbReference type="SMART" id="SM00490">
    <property type="entry name" value="HELICc"/>
    <property type="match status" value="1"/>
</dbReference>
<evidence type="ECO:0000256" key="1">
    <source>
        <dbReference type="ARBA" id="ARBA00022741"/>
    </source>
</evidence>
<dbReference type="Gene3D" id="3.40.50.300">
    <property type="entry name" value="P-loop containing nucleotide triphosphate hydrolases"/>
    <property type="match status" value="2"/>
</dbReference>
<feature type="domain" description="Helicase ATP-binding" evidence="6">
    <location>
        <begin position="84"/>
        <end position="247"/>
    </location>
</feature>